<gene>
    <name evidence="1" type="ORF">POPTR_001G077700</name>
</gene>
<evidence type="ECO:0000313" key="1">
    <source>
        <dbReference type="EMBL" id="PNT53299.1"/>
    </source>
</evidence>
<dbReference type="InParanoid" id="U5GSI0"/>
<name>U5GSI0_POPTR</name>
<dbReference type="EMBL" id="CM009290">
    <property type="protein sequence ID" value="PNT53299.1"/>
    <property type="molecule type" value="Genomic_DNA"/>
</dbReference>
<reference evidence="1 2" key="1">
    <citation type="journal article" date="2006" name="Science">
        <title>The genome of black cottonwood, Populus trichocarpa (Torr. &amp; Gray).</title>
        <authorList>
            <person name="Tuskan G.A."/>
            <person name="Difazio S."/>
            <person name="Jansson S."/>
            <person name="Bohlmann J."/>
            <person name="Grigoriev I."/>
            <person name="Hellsten U."/>
            <person name="Putnam N."/>
            <person name="Ralph S."/>
            <person name="Rombauts S."/>
            <person name="Salamov A."/>
            <person name="Schein J."/>
            <person name="Sterck L."/>
            <person name="Aerts A."/>
            <person name="Bhalerao R.R."/>
            <person name="Bhalerao R.P."/>
            <person name="Blaudez D."/>
            <person name="Boerjan W."/>
            <person name="Brun A."/>
            <person name="Brunner A."/>
            <person name="Busov V."/>
            <person name="Campbell M."/>
            <person name="Carlson J."/>
            <person name="Chalot M."/>
            <person name="Chapman J."/>
            <person name="Chen G.L."/>
            <person name="Cooper D."/>
            <person name="Coutinho P.M."/>
            <person name="Couturier J."/>
            <person name="Covert S."/>
            <person name="Cronk Q."/>
            <person name="Cunningham R."/>
            <person name="Davis J."/>
            <person name="Degroeve S."/>
            <person name="Dejardin A."/>
            <person name="Depamphilis C."/>
            <person name="Detter J."/>
            <person name="Dirks B."/>
            <person name="Dubchak I."/>
            <person name="Duplessis S."/>
            <person name="Ehlting J."/>
            <person name="Ellis B."/>
            <person name="Gendler K."/>
            <person name="Goodstein D."/>
            <person name="Gribskov M."/>
            <person name="Grimwood J."/>
            <person name="Groover A."/>
            <person name="Gunter L."/>
            <person name="Hamberger B."/>
            <person name="Heinze B."/>
            <person name="Helariutta Y."/>
            <person name="Henrissat B."/>
            <person name="Holligan D."/>
            <person name="Holt R."/>
            <person name="Huang W."/>
            <person name="Islam-Faridi N."/>
            <person name="Jones S."/>
            <person name="Jones-Rhoades M."/>
            <person name="Jorgensen R."/>
            <person name="Joshi C."/>
            <person name="Kangasjarvi J."/>
            <person name="Karlsson J."/>
            <person name="Kelleher C."/>
            <person name="Kirkpatrick R."/>
            <person name="Kirst M."/>
            <person name="Kohler A."/>
            <person name="Kalluri U."/>
            <person name="Larimer F."/>
            <person name="Leebens-Mack J."/>
            <person name="Leple J.C."/>
            <person name="Locascio P."/>
            <person name="Lou Y."/>
            <person name="Lucas S."/>
            <person name="Martin F."/>
            <person name="Montanini B."/>
            <person name="Napoli C."/>
            <person name="Nelson D.R."/>
            <person name="Nelson C."/>
            <person name="Nieminen K."/>
            <person name="Nilsson O."/>
            <person name="Pereda V."/>
            <person name="Peter G."/>
            <person name="Philippe R."/>
            <person name="Pilate G."/>
            <person name="Poliakov A."/>
            <person name="Razumovskaya J."/>
            <person name="Richardson P."/>
            <person name="Rinaldi C."/>
            <person name="Ritland K."/>
            <person name="Rouze P."/>
            <person name="Ryaboy D."/>
            <person name="Schmutz J."/>
            <person name="Schrader J."/>
            <person name="Segerman B."/>
            <person name="Shin H."/>
            <person name="Siddiqui A."/>
            <person name="Sterky F."/>
            <person name="Terry A."/>
            <person name="Tsai C.J."/>
            <person name="Uberbacher E."/>
            <person name="Unneberg P."/>
            <person name="Vahala J."/>
            <person name="Wall K."/>
            <person name="Wessler S."/>
            <person name="Yang G."/>
            <person name="Yin T."/>
            <person name="Douglas C."/>
            <person name="Marra M."/>
            <person name="Sandberg G."/>
            <person name="Van de Peer Y."/>
            <person name="Rokhsar D."/>
        </authorList>
    </citation>
    <scope>NUCLEOTIDE SEQUENCE [LARGE SCALE GENOMIC DNA]</scope>
    <source>
        <strain evidence="2">cv. Nisqually</strain>
    </source>
</reference>
<sequence length="76" mass="9009">MLIRAEDLFDVSLTLLKSKHQSQLNDMNGEKMLQQLFLMRDRDRGCLICSSLRIRGETEPLQPYTIVYYIKNKKIF</sequence>
<organism evidence="1 2">
    <name type="scientific">Populus trichocarpa</name>
    <name type="common">Western balsam poplar</name>
    <name type="synonym">Populus balsamifera subsp. trichocarpa</name>
    <dbReference type="NCBI Taxonomy" id="3694"/>
    <lineage>
        <taxon>Eukaryota</taxon>
        <taxon>Viridiplantae</taxon>
        <taxon>Streptophyta</taxon>
        <taxon>Embryophyta</taxon>
        <taxon>Tracheophyta</taxon>
        <taxon>Spermatophyta</taxon>
        <taxon>Magnoliopsida</taxon>
        <taxon>eudicotyledons</taxon>
        <taxon>Gunneridae</taxon>
        <taxon>Pentapetalae</taxon>
        <taxon>rosids</taxon>
        <taxon>fabids</taxon>
        <taxon>Malpighiales</taxon>
        <taxon>Salicaceae</taxon>
        <taxon>Saliceae</taxon>
        <taxon>Populus</taxon>
    </lineage>
</organism>
<evidence type="ECO:0000313" key="2">
    <source>
        <dbReference type="Proteomes" id="UP000006729"/>
    </source>
</evidence>
<dbReference type="HOGENOM" id="CLU_2659085_0_0_1"/>
<dbReference type="Proteomes" id="UP000006729">
    <property type="component" value="Chromosome 1"/>
</dbReference>
<accession>U5GSI0</accession>
<protein>
    <submittedName>
        <fullName evidence="1">Uncharacterized protein</fullName>
    </submittedName>
</protein>
<proteinExistence type="predicted"/>
<dbReference type="AlphaFoldDB" id="U5GSI0"/>
<keyword evidence="2" id="KW-1185">Reference proteome</keyword>